<keyword evidence="1" id="KW-0596">Phosphopantetheine</keyword>
<organism evidence="4 5">
    <name type="scientific">Blastopirellula marina</name>
    <dbReference type="NCBI Taxonomy" id="124"/>
    <lineage>
        <taxon>Bacteria</taxon>
        <taxon>Pseudomonadati</taxon>
        <taxon>Planctomycetota</taxon>
        <taxon>Planctomycetia</taxon>
        <taxon>Pirellulales</taxon>
        <taxon>Pirellulaceae</taxon>
        <taxon>Blastopirellula</taxon>
    </lineage>
</organism>
<dbReference type="SUPFAM" id="SSF47336">
    <property type="entry name" value="ACP-like"/>
    <property type="match status" value="1"/>
</dbReference>
<name>A0A2S8FSD8_9BACT</name>
<evidence type="ECO:0000313" key="5">
    <source>
        <dbReference type="Proteomes" id="UP000238322"/>
    </source>
</evidence>
<dbReference type="InterPro" id="IPR036736">
    <property type="entry name" value="ACP-like_sf"/>
</dbReference>
<dbReference type="Proteomes" id="UP000238322">
    <property type="component" value="Unassembled WGS sequence"/>
</dbReference>
<comment type="caution">
    <text evidence="4">The sequence shown here is derived from an EMBL/GenBank/DDBJ whole genome shotgun (WGS) entry which is preliminary data.</text>
</comment>
<accession>A0A2S8FSD8</accession>
<dbReference type="InterPro" id="IPR009081">
    <property type="entry name" value="PP-bd_ACP"/>
</dbReference>
<sequence length="96" mass="11008">MTGDAPCPQCGHLLWFVQLPGQTYVFQRNRNEARRERLLNLMAEQLGVSIEQLTTSPDIYEEAGADSLDITELIMSLDEEMETELAQYMDERARDV</sequence>
<proteinExistence type="predicted"/>
<dbReference type="Gene3D" id="1.10.1200.10">
    <property type="entry name" value="ACP-like"/>
    <property type="match status" value="1"/>
</dbReference>
<gene>
    <name evidence="4" type="ORF">C5Y83_16020</name>
</gene>
<dbReference type="AlphaFoldDB" id="A0A2S8FSD8"/>
<evidence type="ECO:0000313" key="4">
    <source>
        <dbReference type="EMBL" id="PQO35096.1"/>
    </source>
</evidence>
<reference evidence="4 5" key="1">
    <citation type="submission" date="2018-02" db="EMBL/GenBank/DDBJ databases">
        <title>Comparative genomes isolates from brazilian mangrove.</title>
        <authorList>
            <person name="Araujo J.E."/>
            <person name="Taketani R.G."/>
            <person name="Silva M.C.P."/>
            <person name="Loureco M.V."/>
            <person name="Andreote F.D."/>
        </authorList>
    </citation>
    <scope>NUCLEOTIDE SEQUENCE [LARGE SCALE GENOMIC DNA]</scope>
    <source>
        <strain evidence="4 5">Hex-1 MGV</strain>
    </source>
</reference>
<feature type="domain" description="Carrier" evidence="3">
    <location>
        <begin position="32"/>
        <end position="96"/>
    </location>
</feature>
<evidence type="ECO:0000259" key="3">
    <source>
        <dbReference type="PROSITE" id="PS50075"/>
    </source>
</evidence>
<evidence type="ECO:0000256" key="2">
    <source>
        <dbReference type="ARBA" id="ARBA00022553"/>
    </source>
</evidence>
<dbReference type="PROSITE" id="PS00012">
    <property type="entry name" value="PHOSPHOPANTETHEINE"/>
    <property type="match status" value="1"/>
</dbReference>
<protein>
    <recommendedName>
        <fullName evidence="3">Carrier domain-containing protein</fullName>
    </recommendedName>
</protein>
<dbReference type="InterPro" id="IPR006162">
    <property type="entry name" value="Ppantetheine_attach_site"/>
</dbReference>
<dbReference type="Pfam" id="PF00550">
    <property type="entry name" value="PP-binding"/>
    <property type="match status" value="1"/>
</dbReference>
<keyword evidence="2" id="KW-0597">Phosphoprotein</keyword>
<dbReference type="OrthoDB" id="287206at2"/>
<evidence type="ECO:0000256" key="1">
    <source>
        <dbReference type="ARBA" id="ARBA00022450"/>
    </source>
</evidence>
<dbReference type="EMBL" id="PUHY01000010">
    <property type="protein sequence ID" value="PQO35096.1"/>
    <property type="molecule type" value="Genomic_DNA"/>
</dbReference>
<dbReference type="PROSITE" id="PS50075">
    <property type="entry name" value="CARRIER"/>
    <property type="match status" value="1"/>
</dbReference>